<dbReference type="InterPro" id="IPR000980">
    <property type="entry name" value="SH2"/>
</dbReference>
<dbReference type="InterPro" id="IPR011009">
    <property type="entry name" value="Kinase-like_dom_sf"/>
</dbReference>
<evidence type="ECO:0000256" key="6">
    <source>
        <dbReference type="ARBA" id="ARBA00051245"/>
    </source>
</evidence>
<keyword evidence="5 9" id="KW-0829">Tyrosine-protein kinase</keyword>
<evidence type="ECO:0000313" key="15">
    <source>
        <dbReference type="Proteomes" id="UP001620626"/>
    </source>
</evidence>
<evidence type="ECO:0000256" key="11">
    <source>
        <dbReference type="SAM" id="SignalP"/>
    </source>
</evidence>
<evidence type="ECO:0000259" key="13">
    <source>
        <dbReference type="PROSITE" id="PS50011"/>
    </source>
</evidence>
<dbReference type="EC" id="2.7.10.2" evidence="9"/>
<organism evidence="14 15">
    <name type="scientific">Heterodera trifolii</name>
    <dbReference type="NCBI Taxonomy" id="157864"/>
    <lineage>
        <taxon>Eukaryota</taxon>
        <taxon>Metazoa</taxon>
        <taxon>Ecdysozoa</taxon>
        <taxon>Nematoda</taxon>
        <taxon>Chromadorea</taxon>
        <taxon>Rhabditida</taxon>
        <taxon>Tylenchina</taxon>
        <taxon>Tylenchomorpha</taxon>
        <taxon>Tylenchoidea</taxon>
        <taxon>Heteroderidae</taxon>
        <taxon>Heteroderinae</taxon>
        <taxon>Heterodera</taxon>
    </lineage>
</organism>
<dbReference type="InterPro" id="IPR008266">
    <property type="entry name" value="Tyr_kinase_AS"/>
</dbReference>
<dbReference type="PANTHER" id="PTHR24418">
    <property type="entry name" value="TYROSINE-PROTEIN KINASE"/>
    <property type="match status" value="1"/>
</dbReference>
<evidence type="ECO:0000259" key="12">
    <source>
        <dbReference type="PROSITE" id="PS50001"/>
    </source>
</evidence>
<feature type="compositionally biased region" description="Low complexity" evidence="10">
    <location>
        <begin position="42"/>
        <end position="59"/>
    </location>
</feature>
<evidence type="ECO:0000313" key="14">
    <source>
        <dbReference type="EMBL" id="KAL3112336.1"/>
    </source>
</evidence>
<comment type="similarity">
    <text evidence="9">Belongs to the protein kinase superfamily. Tyr protein kinase family.</text>
</comment>
<keyword evidence="3 9" id="KW-0418">Kinase</keyword>
<protein>
    <recommendedName>
        <fullName evidence="9">Tyrosine-protein kinase</fullName>
        <ecNumber evidence="9">2.7.10.2</ecNumber>
    </recommendedName>
</protein>
<feature type="domain" description="Protein kinase" evidence="13">
    <location>
        <begin position="413"/>
        <end position="673"/>
    </location>
</feature>
<evidence type="ECO:0000256" key="8">
    <source>
        <dbReference type="PROSITE-ProRule" id="PRU10141"/>
    </source>
</evidence>
<dbReference type="GO" id="GO:0005524">
    <property type="term" value="F:ATP binding"/>
    <property type="evidence" value="ECO:0007669"/>
    <property type="project" value="UniProtKB-UniRule"/>
</dbReference>
<dbReference type="PROSITE" id="PS00109">
    <property type="entry name" value="PROTEIN_KINASE_TYR"/>
    <property type="match status" value="1"/>
</dbReference>
<dbReference type="InterPro" id="IPR000719">
    <property type="entry name" value="Prot_kinase_dom"/>
</dbReference>
<keyword evidence="1 9" id="KW-0808">Transferase</keyword>
<keyword evidence="4 8" id="KW-0067">ATP-binding</keyword>
<evidence type="ECO:0000256" key="3">
    <source>
        <dbReference type="ARBA" id="ARBA00022777"/>
    </source>
</evidence>
<feature type="compositionally biased region" description="Low complexity" evidence="10">
    <location>
        <begin position="134"/>
        <end position="152"/>
    </location>
</feature>
<dbReference type="Pfam" id="PF07714">
    <property type="entry name" value="PK_Tyr_Ser-Thr"/>
    <property type="match status" value="1"/>
</dbReference>
<feature type="binding site" evidence="8">
    <location>
        <position position="446"/>
    </location>
    <ligand>
        <name>ATP</name>
        <dbReference type="ChEBI" id="CHEBI:30616"/>
    </ligand>
</feature>
<evidence type="ECO:0000256" key="9">
    <source>
        <dbReference type="RuleBase" id="RU362096"/>
    </source>
</evidence>
<feature type="chain" id="PRO_5044790672" description="Tyrosine-protein kinase" evidence="11">
    <location>
        <begin position="18"/>
        <end position="702"/>
    </location>
</feature>
<keyword evidence="2 8" id="KW-0547">Nucleotide-binding</keyword>
<keyword evidence="11" id="KW-0732">Signal</keyword>
<proteinExistence type="inferred from homology"/>
<evidence type="ECO:0000256" key="2">
    <source>
        <dbReference type="ARBA" id="ARBA00022741"/>
    </source>
</evidence>
<dbReference type="Gene3D" id="3.30.505.10">
    <property type="entry name" value="SH2 domain"/>
    <property type="match status" value="1"/>
</dbReference>
<comment type="caution">
    <text evidence="14">The sequence shown here is derived from an EMBL/GenBank/DDBJ whole genome shotgun (WGS) entry which is preliminary data.</text>
</comment>
<sequence>MLIVAAVCLVIITQCCGGGQKNTEEPQMPAEPQGAEASAKPTGQSAAPGGTSAAGGTSAVGQPPAEASKKSLAPAGTASTVPSAYAAPGTGTAMGTTSQKSAAPAAGASALGIASQKSAAGGAMSQKSAAGGTASQKSAAPAGGASALGTASQKIGRRRSHVAEVSRRRNHVPEVGSWRSRVAEGLNNHRTAQEQDALQPASMISALALNDRHHVDHDVRALRQLDHLEEAACRVRVLGEEVLDRLVGVHFGNPHHYSLFLNIHTSTAGCVTILRQPQIAQRHIPSCAFATDRNTSLANIKRNGDGRPDLPREDVNDLLVKEGDFLIRMSEETSGQDRIYVLSVVAGGHKHHLIFRSERGMIAVDFKHERGFRTIRRFIETHQSKRDTVVDQRKVILLKGVGRQKWELAHSTITQGAELGKGAFGVVKRGVFRDPTIGQPVQVAIKEVSQTSTKAQIKEFMNEARIMRHLEHKNVIKFYGVAVGREPLMVLMELASDGSLDTYLKKTKRSPRSKLFMCYGAAAGLDHVHSKGILHCDIAARNCLFSENTVKVADFGLAFKGPSKPVETGKPVPIRWLSPETMRERTFTPKSDTWAYGVLCWEIFSNAQQPYQFMSNNDVAPMVLRGTRLRFPNVTPPPFAEFIRANVWTADDVRRYSMRDVLAWIEQHIDELIDDTTASRHDTTTATTTRNRGSRQGSRTGS</sequence>
<accession>A0ABD2LAV6</accession>
<dbReference type="Gene3D" id="3.30.200.20">
    <property type="entry name" value="Phosphorylase Kinase, domain 1"/>
    <property type="match status" value="1"/>
</dbReference>
<dbReference type="InterPro" id="IPR036860">
    <property type="entry name" value="SH2_dom_sf"/>
</dbReference>
<dbReference type="CDD" id="cd00192">
    <property type="entry name" value="PTKc"/>
    <property type="match status" value="1"/>
</dbReference>
<dbReference type="PROSITE" id="PS50011">
    <property type="entry name" value="PROTEIN_KINASE_DOM"/>
    <property type="match status" value="1"/>
</dbReference>
<dbReference type="PROSITE" id="PS00107">
    <property type="entry name" value="PROTEIN_KINASE_ATP"/>
    <property type="match status" value="1"/>
</dbReference>
<dbReference type="GO" id="GO:0004715">
    <property type="term" value="F:non-membrane spanning protein tyrosine kinase activity"/>
    <property type="evidence" value="ECO:0007669"/>
    <property type="project" value="UniProtKB-EC"/>
</dbReference>
<dbReference type="EMBL" id="JBICBT010000475">
    <property type="protein sequence ID" value="KAL3112336.1"/>
    <property type="molecule type" value="Genomic_DNA"/>
</dbReference>
<gene>
    <name evidence="14" type="ORF">niasHT_019061</name>
</gene>
<dbReference type="AlphaFoldDB" id="A0ABD2LAV6"/>
<keyword evidence="15" id="KW-1185">Reference proteome</keyword>
<dbReference type="PRINTS" id="PR00109">
    <property type="entry name" value="TYRKINASE"/>
</dbReference>
<feature type="region of interest" description="Disordered" evidence="10">
    <location>
        <begin position="19"/>
        <end position="81"/>
    </location>
</feature>
<reference evidence="14 15" key="1">
    <citation type="submission" date="2024-10" db="EMBL/GenBank/DDBJ databases">
        <authorList>
            <person name="Kim D."/>
        </authorList>
    </citation>
    <scope>NUCLEOTIDE SEQUENCE [LARGE SCALE GENOMIC DNA]</scope>
    <source>
        <strain evidence="14">BH-2024</strain>
    </source>
</reference>
<comment type="catalytic activity">
    <reaction evidence="6 9">
        <text>L-tyrosyl-[protein] + ATP = O-phospho-L-tyrosyl-[protein] + ADP + H(+)</text>
        <dbReference type="Rhea" id="RHEA:10596"/>
        <dbReference type="Rhea" id="RHEA-COMP:10136"/>
        <dbReference type="Rhea" id="RHEA-COMP:20101"/>
        <dbReference type="ChEBI" id="CHEBI:15378"/>
        <dbReference type="ChEBI" id="CHEBI:30616"/>
        <dbReference type="ChEBI" id="CHEBI:46858"/>
        <dbReference type="ChEBI" id="CHEBI:61978"/>
        <dbReference type="ChEBI" id="CHEBI:456216"/>
        <dbReference type="EC" id="2.7.10.2"/>
    </reaction>
</comment>
<evidence type="ECO:0000256" key="7">
    <source>
        <dbReference type="PROSITE-ProRule" id="PRU00191"/>
    </source>
</evidence>
<dbReference type="CDD" id="cd10361">
    <property type="entry name" value="SH2_Fps_family"/>
    <property type="match status" value="1"/>
</dbReference>
<feature type="region of interest" description="Disordered" evidence="10">
    <location>
        <begin position="680"/>
        <end position="702"/>
    </location>
</feature>
<evidence type="ECO:0000256" key="10">
    <source>
        <dbReference type="SAM" id="MobiDB-lite"/>
    </source>
</evidence>
<dbReference type="PROSITE" id="PS50001">
    <property type="entry name" value="SH2"/>
    <property type="match status" value="1"/>
</dbReference>
<dbReference type="Gene3D" id="1.10.510.10">
    <property type="entry name" value="Transferase(Phosphotransferase) domain 1"/>
    <property type="match status" value="1"/>
</dbReference>
<keyword evidence="7" id="KW-0727">SH2 domain</keyword>
<dbReference type="Pfam" id="PF00017">
    <property type="entry name" value="SH2"/>
    <property type="match status" value="1"/>
</dbReference>
<dbReference type="SMART" id="SM00252">
    <property type="entry name" value="SH2"/>
    <property type="match status" value="1"/>
</dbReference>
<dbReference type="InterPro" id="IPR001245">
    <property type="entry name" value="Ser-Thr/Tyr_kinase_cat_dom"/>
</dbReference>
<evidence type="ECO:0000256" key="5">
    <source>
        <dbReference type="ARBA" id="ARBA00023137"/>
    </source>
</evidence>
<feature type="domain" description="SH2" evidence="12">
    <location>
        <begin position="310"/>
        <end position="401"/>
    </location>
</feature>
<feature type="signal peptide" evidence="11">
    <location>
        <begin position="1"/>
        <end position="17"/>
    </location>
</feature>
<name>A0ABD2LAV6_9BILA</name>
<evidence type="ECO:0000256" key="1">
    <source>
        <dbReference type="ARBA" id="ARBA00022679"/>
    </source>
</evidence>
<dbReference type="Proteomes" id="UP001620626">
    <property type="component" value="Unassembled WGS sequence"/>
</dbReference>
<dbReference type="SUPFAM" id="SSF56112">
    <property type="entry name" value="Protein kinase-like (PK-like)"/>
    <property type="match status" value="1"/>
</dbReference>
<feature type="region of interest" description="Disordered" evidence="10">
    <location>
        <begin position="126"/>
        <end position="176"/>
    </location>
</feature>
<dbReference type="SUPFAM" id="SSF55550">
    <property type="entry name" value="SH2 domain"/>
    <property type="match status" value="1"/>
</dbReference>
<dbReference type="InterPro" id="IPR050198">
    <property type="entry name" value="Non-receptor_tyrosine_kinases"/>
</dbReference>
<dbReference type="InterPro" id="IPR035849">
    <property type="entry name" value="Fes/Fps/Fer_SH2"/>
</dbReference>
<dbReference type="InterPro" id="IPR017441">
    <property type="entry name" value="Protein_kinase_ATP_BS"/>
</dbReference>
<evidence type="ECO:0000256" key="4">
    <source>
        <dbReference type="ARBA" id="ARBA00022840"/>
    </source>
</evidence>